<comment type="caution">
    <text evidence="9">The sequence shown here is derived from an EMBL/GenBank/DDBJ whole genome shotgun (WGS) entry which is preliminary data.</text>
</comment>
<gene>
    <name evidence="9" type="ORF">JOD49_002615</name>
</gene>
<feature type="transmembrane region" description="Helical" evidence="8">
    <location>
        <begin position="415"/>
        <end position="433"/>
    </location>
</feature>
<comment type="subcellular location">
    <subcellularLocation>
        <location evidence="1">Cell membrane</location>
        <topology evidence="1">Multi-pass membrane protein</topology>
    </subcellularLocation>
</comment>
<dbReference type="PANTHER" id="PTHR23513:SF6">
    <property type="entry name" value="MAJOR FACILITATOR SUPERFAMILY ASSOCIATED DOMAIN-CONTAINING PROTEIN"/>
    <property type="match status" value="1"/>
</dbReference>
<dbReference type="InterPro" id="IPR010290">
    <property type="entry name" value="TM_effector"/>
</dbReference>
<keyword evidence="3" id="KW-1003">Cell membrane</keyword>
<evidence type="ECO:0000256" key="3">
    <source>
        <dbReference type="ARBA" id="ARBA00022475"/>
    </source>
</evidence>
<evidence type="ECO:0000256" key="8">
    <source>
        <dbReference type="SAM" id="Phobius"/>
    </source>
</evidence>
<dbReference type="Proteomes" id="UP000698059">
    <property type="component" value="Unassembled WGS sequence"/>
</dbReference>
<dbReference type="SUPFAM" id="SSF103473">
    <property type="entry name" value="MFS general substrate transporter"/>
    <property type="match status" value="1"/>
</dbReference>
<evidence type="ECO:0000256" key="4">
    <source>
        <dbReference type="ARBA" id="ARBA00022692"/>
    </source>
</evidence>
<keyword evidence="2" id="KW-0813">Transport</keyword>
<dbReference type="PANTHER" id="PTHR23513">
    <property type="entry name" value="INTEGRAL MEMBRANE EFFLUX PROTEIN-RELATED"/>
    <property type="match status" value="1"/>
</dbReference>
<feature type="compositionally biased region" description="Pro residues" evidence="7">
    <location>
        <begin position="1"/>
        <end position="10"/>
    </location>
</feature>
<sequence length="450" mass="47619">MPPALPPLPPDDASTPPGTPEDPVRRGLGRSFTNVFTANISSSLADGIARVAAPLLAARLTDDPLLIAGIAAVAMLPWLFFAIPSGVLLDRIDRRHAMAIANGARTLLAALLLTLFATGTLTIWWLYVVIFAYGALETLYDGAIRAVVPAIVRRPDLPRANSRIEAGELVVQNFLAVPLTSALFAVAVVIPLGIGALSYAVAGVLAFFLPAAAAGAHRTHRNRLRRADEAGEPPAPALVRTTFARQLTDGFRFIMSHPMLRPLWFLSILIALFFAAAIATDVLFVLERLDVPEQWFGVFMLSGAFGGIVGAVVVSPLKVRFGAGPVMAAANFVGPVALVVMGFFPTVPVAVVCFAVSFGSTSVWNVLVMSLRQAAIPGHLLGRVHGTWRTLLWGTMPLGSLLGGLLARIDLTTPLLVAGGLTVVVAAVGYRFLHGLPNPEDVAEHALPTR</sequence>
<keyword evidence="10" id="KW-1185">Reference proteome</keyword>
<organism evidence="9 10">
    <name type="scientific">Oerskovia jenensis</name>
    <dbReference type="NCBI Taxonomy" id="162169"/>
    <lineage>
        <taxon>Bacteria</taxon>
        <taxon>Bacillati</taxon>
        <taxon>Actinomycetota</taxon>
        <taxon>Actinomycetes</taxon>
        <taxon>Micrococcales</taxon>
        <taxon>Cellulomonadaceae</taxon>
        <taxon>Oerskovia</taxon>
    </lineage>
</organism>
<evidence type="ECO:0000256" key="1">
    <source>
        <dbReference type="ARBA" id="ARBA00004651"/>
    </source>
</evidence>
<accession>A0ABS2LGZ1</accession>
<proteinExistence type="predicted"/>
<dbReference type="CDD" id="cd06173">
    <property type="entry name" value="MFS_MefA_like"/>
    <property type="match status" value="1"/>
</dbReference>
<feature type="transmembrane region" description="Helical" evidence="8">
    <location>
        <begin position="321"/>
        <end position="343"/>
    </location>
</feature>
<feature type="transmembrane region" description="Helical" evidence="8">
    <location>
        <begin position="196"/>
        <end position="216"/>
    </location>
</feature>
<feature type="transmembrane region" description="Helical" evidence="8">
    <location>
        <begin position="349"/>
        <end position="369"/>
    </location>
</feature>
<feature type="region of interest" description="Disordered" evidence="7">
    <location>
        <begin position="1"/>
        <end position="26"/>
    </location>
</feature>
<feature type="transmembrane region" description="Helical" evidence="8">
    <location>
        <begin position="65"/>
        <end position="87"/>
    </location>
</feature>
<dbReference type="InterPro" id="IPR036259">
    <property type="entry name" value="MFS_trans_sf"/>
</dbReference>
<evidence type="ECO:0000256" key="7">
    <source>
        <dbReference type="SAM" id="MobiDB-lite"/>
    </source>
</evidence>
<feature type="transmembrane region" description="Helical" evidence="8">
    <location>
        <begin position="390"/>
        <end position="409"/>
    </location>
</feature>
<evidence type="ECO:0000256" key="2">
    <source>
        <dbReference type="ARBA" id="ARBA00022448"/>
    </source>
</evidence>
<dbReference type="Pfam" id="PF05977">
    <property type="entry name" value="MFS_3"/>
    <property type="match status" value="1"/>
</dbReference>
<keyword evidence="5 8" id="KW-1133">Transmembrane helix</keyword>
<dbReference type="Gene3D" id="1.20.1250.20">
    <property type="entry name" value="MFS general substrate transporter like domains"/>
    <property type="match status" value="1"/>
</dbReference>
<dbReference type="EMBL" id="JAFBBO010000001">
    <property type="protein sequence ID" value="MBM7479695.1"/>
    <property type="molecule type" value="Genomic_DNA"/>
</dbReference>
<dbReference type="RefSeq" id="WP_205307584.1">
    <property type="nucleotide sequence ID" value="NZ_BAAAVF010000011.1"/>
</dbReference>
<evidence type="ECO:0000256" key="5">
    <source>
        <dbReference type="ARBA" id="ARBA00022989"/>
    </source>
</evidence>
<keyword evidence="4 8" id="KW-0812">Transmembrane</keyword>
<feature type="transmembrane region" description="Helical" evidence="8">
    <location>
        <begin position="263"/>
        <end position="283"/>
    </location>
</feature>
<evidence type="ECO:0000313" key="9">
    <source>
        <dbReference type="EMBL" id="MBM7479695.1"/>
    </source>
</evidence>
<evidence type="ECO:0000313" key="10">
    <source>
        <dbReference type="Proteomes" id="UP000698059"/>
    </source>
</evidence>
<reference evidence="9 10" key="1">
    <citation type="submission" date="2021-01" db="EMBL/GenBank/DDBJ databases">
        <title>Sequencing the genomes of 1000 actinobacteria strains.</title>
        <authorList>
            <person name="Klenk H.-P."/>
        </authorList>
    </citation>
    <scope>NUCLEOTIDE SEQUENCE [LARGE SCALE GENOMIC DNA]</scope>
    <source>
        <strain evidence="9 10">DSM 46000</strain>
    </source>
</reference>
<name>A0ABS2LGZ1_9CELL</name>
<feature type="transmembrane region" description="Helical" evidence="8">
    <location>
        <begin position="295"/>
        <end position="314"/>
    </location>
</feature>
<protein>
    <submittedName>
        <fullName evidence="9">MFS family permease</fullName>
    </submittedName>
</protein>
<evidence type="ECO:0000256" key="6">
    <source>
        <dbReference type="ARBA" id="ARBA00023136"/>
    </source>
</evidence>
<keyword evidence="6 8" id="KW-0472">Membrane</keyword>